<dbReference type="GeneID" id="110078554"/>
<feature type="chain" id="PRO_5045019165" evidence="1">
    <location>
        <begin position="23"/>
        <end position="215"/>
    </location>
</feature>
<keyword evidence="1" id="KW-0732">Signal</keyword>
<evidence type="ECO:0000256" key="1">
    <source>
        <dbReference type="SAM" id="SignalP"/>
    </source>
</evidence>
<organism evidence="2 3">
    <name type="scientific">Pogona vitticeps</name>
    <name type="common">central bearded dragon</name>
    <dbReference type="NCBI Taxonomy" id="103695"/>
    <lineage>
        <taxon>Eukaryota</taxon>
        <taxon>Metazoa</taxon>
        <taxon>Chordata</taxon>
        <taxon>Craniata</taxon>
        <taxon>Vertebrata</taxon>
        <taxon>Euteleostomi</taxon>
        <taxon>Lepidosauria</taxon>
        <taxon>Squamata</taxon>
        <taxon>Bifurcata</taxon>
        <taxon>Unidentata</taxon>
        <taxon>Episquamata</taxon>
        <taxon>Toxicofera</taxon>
        <taxon>Iguania</taxon>
        <taxon>Acrodonta</taxon>
        <taxon>Agamidae</taxon>
        <taxon>Amphibolurinae</taxon>
        <taxon>Pogona</taxon>
    </lineage>
</organism>
<accession>A0A6J0TN07</accession>
<dbReference type="RefSeq" id="XP_020648510.2">
    <property type="nucleotide sequence ID" value="XM_020792851.2"/>
</dbReference>
<reference evidence="3 4" key="1">
    <citation type="submission" date="2025-05" db="UniProtKB">
        <authorList>
            <consortium name="RefSeq"/>
        </authorList>
    </citation>
    <scope>IDENTIFICATION</scope>
</reference>
<dbReference type="InParanoid" id="A0A6J0TN07"/>
<dbReference type="GO" id="GO:0045523">
    <property type="term" value="F:interleukin-27 receptor binding"/>
    <property type="evidence" value="ECO:0007669"/>
    <property type="project" value="InterPro"/>
</dbReference>
<dbReference type="InterPro" id="IPR026207">
    <property type="entry name" value="IL-27_alpha"/>
</dbReference>
<gene>
    <name evidence="3 4" type="primary">LOC110078554</name>
</gene>
<dbReference type="Proteomes" id="UP001652642">
    <property type="component" value="Chromosome 6"/>
</dbReference>
<protein>
    <submittedName>
        <fullName evidence="3 4">Interleukin-27 subunit alpha-like</fullName>
    </submittedName>
</protein>
<dbReference type="OrthoDB" id="9446539at2759"/>
<dbReference type="GO" id="GO:0042129">
    <property type="term" value="P:regulation of T cell proliferation"/>
    <property type="evidence" value="ECO:0007669"/>
    <property type="project" value="InterPro"/>
</dbReference>
<dbReference type="KEGG" id="pvt:110078554"/>
<dbReference type="InterPro" id="IPR009079">
    <property type="entry name" value="4_helix_cytokine-like_core"/>
</dbReference>
<evidence type="ECO:0000313" key="4">
    <source>
        <dbReference type="RefSeq" id="XP_072860631.1"/>
    </source>
</evidence>
<dbReference type="SUPFAM" id="SSF47266">
    <property type="entry name" value="4-helical cytokines"/>
    <property type="match status" value="1"/>
</dbReference>
<dbReference type="RefSeq" id="XP_072860631.1">
    <property type="nucleotide sequence ID" value="XM_073004530.1"/>
</dbReference>
<dbReference type="Gene3D" id="1.20.1250.10">
    <property type="match status" value="1"/>
</dbReference>
<evidence type="ECO:0000313" key="2">
    <source>
        <dbReference type="Proteomes" id="UP001652642"/>
    </source>
</evidence>
<evidence type="ECO:0000313" key="3">
    <source>
        <dbReference type="RefSeq" id="XP_020648510.2"/>
    </source>
</evidence>
<keyword evidence="2" id="KW-1185">Reference proteome</keyword>
<dbReference type="PANTHER" id="PTHR20879">
    <property type="entry name" value="INTERLEUKIN-27 SUBUNIT ALPHA"/>
    <property type="match status" value="1"/>
</dbReference>
<dbReference type="PANTHER" id="PTHR20879:SF1">
    <property type="entry name" value="INTERLEUKIN-27 SUBUNIT ALPHA"/>
    <property type="match status" value="1"/>
</dbReference>
<name>A0A6J0TN07_9SAUR</name>
<proteinExistence type="predicted"/>
<feature type="signal peptide" evidence="1">
    <location>
        <begin position="1"/>
        <end position="22"/>
    </location>
</feature>
<dbReference type="AlphaFoldDB" id="A0A6J0TN07"/>
<sequence>MHLCGAAFLLQTLLSYYMLAAAVPARPRGDKASTVDWQANLQKEFRRSVNFSRQLLCKIRVLKHHYLSDRLPGASLTFVTHKGLFSLTSLDLHTWLSLSDAKRLTHLAKMLSFYQDLIQQLKDYEADREDSRFVPQLEDLGFNLRDLSHHVSYQISLWGLPSENNPEPTPEPPQILQSKDQWRNRQEGYIVLRHLESFLCRATRDFWILKDKIRM</sequence>